<feature type="domain" description="HTH araC/xylS-type" evidence="1">
    <location>
        <begin position="227"/>
        <end position="327"/>
    </location>
</feature>
<dbReference type="Gene3D" id="1.10.10.60">
    <property type="entry name" value="Homeodomain-like"/>
    <property type="match status" value="1"/>
</dbReference>
<organism evidence="2 3">
    <name type="scientific">Flavobacterium ginsenosidimutans</name>
    <dbReference type="NCBI Taxonomy" id="687844"/>
    <lineage>
        <taxon>Bacteria</taxon>
        <taxon>Pseudomonadati</taxon>
        <taxon>Bacteroidota</taxon>
        <taxon>Flavobacteriia</taxon>
        <taxon>Flavobacteriales</taxon>
        <taxon>Flavobacteriaceae</taxon>
        <taxon>Flavobacterium</taxon>
    </lineage>
</organism>
<keyword evidence="3" id="KW-1185">Reference proteome</keyword>
<dbReference type="EMBL" id="CP147988">
    <property type="protein sequence ID" value="WXK49268.1"/>
    <property type="molecule type" value="Genomic_DNA"/>
</dbReference>
<dbReference type="Pfam" id="PF12833">
    <property type="entry name" value="HTH_18"/>
    <property type="match status" value="1"/>
</dbReference>
<dbReference type="PANTHER" id="PTHR47893:SF1">
    <property type="entry name" value="REGULATORY PROTEIN PCHR"/>
    <property type="match status" value="1"/>
</dbReference>
<reference evidence="2 3" key="1">
    <citation type="submission" date="2024-02" db="EMBL/GenBank/DDBJ databases">
        <title>complete genome of Flavobacterium ginsenosidimutans Str. YTB16.</title>
        <authorList>
            <person name="Wang Q."/>
        </authorList>
    </citation>
    <scope>NUCLEOTIDE SEQUENCE [LARGE SCALE GENOMIC DNA]</scope>
    <source>
        <strain evidence="2 3">YTB16</strain>
    </source>
</reference>
<proteinExistence type="predicted"/>
<evidence type="ECO:0000313" key="2">
    <source>
        <dbReference type="EMBL" id="WXK49268.1"/>
    </source>
</evidence>
<dbReference type="InterPro" id="IPR053142">
    <property type="entry name" value="PchR_regulatory_protein"/>
</dbReference>
<accession>A0ABZ2QAI2</accession>
<protein>
    <submittedName>
        <fullName evidence="2">AraC family transcriptional regulator</fullName>
    </submittedName>
</protein>
<evidence type="ECO:0000313" key="3">
    <source>
        <dbReference type="Proteomes" id="UP001447857"/>
    </source>
</evidence>
<dbReference type="RefSeq" id="WP_111289534.1">
    <property type="nucleotide sequence ID" value="NZ_CP147988.1"/>
</dbReference>
<dbReference type="Proteomes" id="UP001447857">
    <property type="component" value="Chromosome"/>
</dbReference>
<dbReference type="PROSITE" id="PS01124">
    <property type="entry name" value="HTH_ARAC_FAMILY_2"/>
    <property type="match status" value="1"/>
</dbReference>
<dbReference type="PANTHER" id="PTHR47893">
    <property type="entry name" value="REGULATORY PROTEIN PCHR"/>
    <property type="match status" value="1"/>
</dbReference>
<sequence>MRKVTHYYSLTPEWQLDVVEQLNTKLIDNKIIFIPKEIGKGFFYFSQVMDGVSVVYADLTAKEPLKITRLRSDNELYIFHFDLSEHINLIKINNIDYQIGAFNQLDLAILDNQIESSFKPAVNERTIALRILIDKKLLHDFIKKISLPESSFSSDTPGKKAFYHYGNIDSNSILLIQSLKTKPVEDLSFDSFLKGISLKVLGNFFNKFYETKDTSTEITDLESEAIEKTKDYLMNNLYGPFPSLTFLAGMAGMSASKYKSLFKKHFNNTPKNLFIEEKINLAQKLLKSGEYSTLTAVMYELNYTKLSYFCTKYYEQLKRKPTDDFVKKHHRKNKKVT</sequence>
<gene>
    <name evidence="2" type="ORF">V6624_19795</name>
</gene>
<evidence type="ECO:0000259" key="1">
    <source>
        <dbReference type="PROSITE" id="PS01124"/>
    </source>
</evidence>
<name>A0ABZ2QAI2_9FLAO</name>
<dbReference type="InterPro" id="IPR018060">
    <property type="entry name" value="HTH_AraC"/>
</dbReference>
<dbReference type="SMART" id="SM00342">
    <property type="entry name" value="HTH_ARAC"/>
    <property type="match status" value="1"/>
</dbReference>